<comment type="caution">
    <text evidence="1">The sequence shown here is derived from an EMBL/GenBank/DDBJ whole genome shotgun (WGS) entry which is preliminary data.</text>
</comment>
<name>A0ACC6TM35_9CREN</name>
<accession>A0ACC6TM35</accession>
<dbReference type="EMBL" id="JZWS03000001">
    <property type="protein sequence ID" value="MEW9490773.1"/>
    <property type="molecule type" value="Genomic_DNA"/>
</dbReference>
<organism evidence="1 2">
    <name type="scientific">Candidatus Aramenus sulfurataquae</name>
    <dbReference type="NCBI Taxonomy" id="1326980"/>
    <lineage>
        <taxon>Archaea</taxon>
        <taxon>Thermoproteota</taxon>
        <taxon>Thermoprotei</taxon>
        <taxon>Sulfolobales</taxon>
        <taxon>Sulfolobaceae</taxon>
        <taxon>Candidatus Aramenus</taxon>
    </lineage>
</organism>
<gene>
    <name evidence="1" type="ORF">TQ35_0000960</name>
</gene>
<protein>
    <submittedName>
        <fullName evidence="1">Peptidylprolyl isomerase</fullName>
    </submittedName>
</protein>
<dbReference type="Proteomes" id="UP000053480">
    <property type="component" value="Unassembled WGS sequence"/>
</dbReference>
<proteinExistence type="predicted"/>
<keyword evidence="1" id="KW-0413">Isomerase</keyword>
<evidence type="ECO:0000313" key="1">
    <source>
        <dbReference type="EMBL" id="MEW9490773.1"/>
    </source>
</evidence>
<sequence length="230" mass="26293">MFKDKDFLYIEYVAKIKDTGEVIDTTIEEEAKKANIYNPDKKYGPQLVILGEHRVIKGLEEALYNMNLNEEKVIEVPPEKAYGERDPSKVKILSLGEVKRQGINPYPNMLVRLQDGSLATVKSVSGGRVILDLNHPYAGKTIVYQVKVVKQLTDEKEKINALTERWFGSNPKLTLELSEDKKSVNFAISKEIFLLEDIQMRKFMLAKDIITFVLPESTVSFVEKYDKSVF</sequence>
<evidence type="ECO:0000313" key="2">
    <source>
        <dbReference type="Proteomes" id="UP000053480"/>
    </source>
</evidence>
<reference evidence="1" key="1">
    <citation type="submission" date="2024-07" db="EMBL/GenBank/DDBJ databases">
        <title>Metagenome and Metagenome-Assembled Genomes of Archaea from a hot spring from the geothermal field of Los Azufres, Mexico.</title>
        <authorList>
            <person name="Marin-Paredes R."/>
            <person name="Martinez-Romero E."/>
            <person name="Servin-Garciduenas L.E."/>
        </authorList>
    </citation>
    <scope>NUCLEOTIDE SEQUENCE</scope>
    <source>
        <strain evidence="1">AZ1-454</strain>
    </source>
</reference>